<dbReference type="Gramene" id="KCW89479">
    <property type="protein sequence ID" value="KCW89479"/>
    <property type="gene ID" value="EUGRSUZ_A01775"/>
</dbReference>
<dbReference type="InParanoid" id="A0A059DGA9"/>
<organism evidence="1">
    <name type="scientific">Eucalyptus grandis</name>
    <name type="common">Flooded gum</name>
    <dbReference type="NCBI Taxonomy" id="71139"/>
    <lineage>
        <taxon>Eukaryota</taxon>
        <taxon>Viridiplantae</taxon>
        <taxon>Streptophyta</taxon>
        <taxon>Embryophyta</taxon>
        <taxon>Tracheophyta</taxon>
        <taxon>Spermatophyta</taxon>
        <taxon>Magnoliopsida</taxon>
        <taxon>eudicotyledons</taxon>
        <taxon>Gunneridae</taxon>
        <taxon>Pentapetalae</taxon>
        <taxon>rosids</taxon>
        <taxon>malvids</taxon>
        <taxon>Myrtales</taxon>
        <taxon>Myrtaceae</taxon>
        <taxon>Myrtoideae</taxon>
        <taxon>Eucalypteae</taxon>
        <taxon>Eucalyptus</taxon>
    </lineage>
</organism>
<protein>
    <submittedName>
        <fullName evidence="1">Uncharacterized protein</fullName>
    </submittedName>
</protein>
<name>A0A059DGA9_EUCGR</name>
<dbReference type="AlphaFoldDB" id="A0A059DGA9"/>
<evidence type="ECO:0000313" key="1">
    <source>
        <dbReference type="EMBL" id="KCW89479.1"/>
    </source>
</evidence>
<sequence length="70" mass="7687">MVHVRGNGPVRADGFDWTAPMRRRSATSGAFLALAGGLRGKRKDPAFYMRLARLSCQAIEISKLINLIIS</sequence>
<dbReference type="EMBL" id="KK198753">
    <property type="protein sequence ID" value="KCW89479.1"/>
    <property type="molecule type" value="Genomic_DNA"/>
</dbReference>
<gene>
    <name evidence="1" type="ORF">EUGRSUZ_A01775</name>
</gene>
<accession>A0A059DGA9</accession>
<proteinExistence type="predicted"/>
<reference evidence="1" key="1">
    <citation type="submission" date="2013-07" db="EMBL/GenBank/DDBJ databases">
        <title>The genome of Eucalyptus grandis.</title>
        <authorList>
            <person name="Schmutz J."/>
            <person name="Hayes R."/>
            <person name="Myburg A."/>
            <person name="Tuskan G."/>
            <person name="Grattapaglia D."/>
            <person name="Rokhsar D.S."/>
        </authorList>
    </citation>
    <scope>NUCLEOTIDE SEQUENCE</scope>
    <source>
        <tissue evidence="1">Leaf extractions</tissue>
    </source>
</reference>